<evidence type="ECO:0000256" key="1">
    <source>
        <dbReference type="SAM" id="MobiDB-lite"/>
    </source>
</evidence>
<feature type="transmembrane region" description="Helical" evidence="2">
    <location>
        <begin position="147"/>
        <end position="169"/>
    </location>
</feature>
<evidence type="ECO:0000313" key="4">
    <source>
        <dbReference type="Proteomes" id="UP001164746"/>
    </source>
</evidence>
<name>A0ABY7G202_MYAAR</name>
<organism evidence="3 4">
    <name type="scientific">Mya arenaria</name>
    <name type="common">Soft-shell clam</name>
    <dbReference type="NCBI Taxonomy" id="6604"/>
    <lineage>
        <taxon>Eukaryota</taxon>
        <taxon>Metazoa</taxon>
        <taxon>Spiralia</taxon>
        <taxon>Lophotrochozoa</taxon>
        <taxon>Mollusca</taxon>
        <taxon>Bivalvia</taxon>
        <taxon>Autobranchia</taxon>
        <taxon>Heteroconchia</taxon>
        <taxon>Euheterodonta</taxon>
        <taxon>Imparidentia</taxon>
        <taxon>Neoheterodontei</taxon>
        <taxon>Myida</taxon>
        <taxon>Myoidea</taxon>
        <taxon>Myidae</taxon>
        <taxon>Mya</taxon>
    </lineage>
</organism>
<keyword evidence="2" id="KW-1133">Transmembrane helix</keyword>
<feature type="compositionally biased region" description="Low complexity" evidence="1">
    <location>
        <begin position="111"/>
        <end position="125"/>
    </location>
</feature>
<gene>
    <name evidence="3" type="ORF">MAR_013031</name>
</gene>
<keyword evidence="4" id="KW-1185">Reference proteome</keyword>
<accession>A0ABY7G202</accession>
<feature type="compositionally biased region" description="Polar residues" evidence="1">
    <location>
        <begin position="126"/>
        <end position="135"/>
    </location>
</feature>
<keyword evidence="2" id="KW-0472">Membrane</keyword>
<dbReference type="Proteomes" id="UP001164746">
    <property type="component" value="Chromosome 15"/>
</dbReference>
<proteinExistence type="predicted"/>
<protein>
    <submittedName>
        <fullName evidence="3">Uncharacterized protein</fullName>
    </submittedName>
</protein>
<keyword evidence="2" id="KW-0812">Transmembrane</keyword>
<evidence type="ECO:0000256" key="2">
    <source>
        <dbReference type="SAM" id="Phobius"/>
    </source>
</evidence>
<dbReference type="EMBL" id="CP111026">
    <property type="protein sequence ID" value="WAR27327.1"/>
    <property type="molecule type" value="Genomic_DNA"/>
</dbReference>
<reference evidence="3" key="1">
    <citation type="submission" date="2022-11" db="EMBL/GenBank/DDBJ databases">
        <title>Centuries of genome instability and evolution in soft-shell clam transmissible cancer (bioRxiv).</title>
        <authorList>
            <person name="Hart S.F.M."/>
            <person name="Yonemitsu M.A."/>
            <person name="Giersch R.M."/>
            <person name="Beal B.F."/>
            <person name="Arriagada G."/>
            <person name="Davis B.W."/>
            <person name="Ostrander E.A."/>
            <person name="Goff S.P."/>
            <person name="Metzger M.J."/>
        </authorList>
    </citation>
    <scope>NUCLEOTIDE SEQUENCE</scope>
    <source>
        <strain evidence="3">MELC-2E11</strain>
        <tissue evidence="3">Siphon/mantle</tissue>
    </source>
</reference>
<feature type="region of interest" description="Disordered" evidence="1">
    <location>
        <begin position="111"/>
        <end position="141"/>
    </location>
</feature>
<sequence>MYTVEHTESETVRSTVSTASSGFAIVSAPVKSRKPVIYSREVKEEVYEPPPDYDESPTHSSAAYVDRQQFEKQVVRTPLLSSTNTHKGLDGSNQQVDTCECQRPLLNQSVSEISSPSMSPRSASSDQHFFNTSNNSKDESRCCKRPMICGIVIGMSITLVLLGIALLVVSQTNFFETVS</sequence>
<evidence type="ECO:0000313" key="3">
    <source>
        <dbReference type="EMBL" id="WAR27327.1"/>
    </source>
</evidence>